<sequence>MSRNNPLDPAESDLLAAARGGDLRASVRYAELLCGRRDIDGALPWLEAPALAGDGHAARTLAIIMRTRGEHEHAERWYRAAADRDGGCAFGLADLLDKSGDLAGALEWYDRGAALGSLECKTNGALRRLEQGEVEAAEALREAAAEGDEVAAGRLGDMAELADELKTLLGEVRADTDAEYVLDLIGGLDERPERFRAFPHLLDDALKVYDAAAEVVGDDRPAVWKALLLDKLGHVDEACQVLGAAVQRHPEEGYAARVLGLTHLERGDLDAAGEALRVSAERGYLPGMWSLALHRLRLRDLDGAQEWFGRYREAGGDNDAGAQLARVAELRAAPDNVLSAEDEARLPDLRVAADAGDAAAAFELGGLLRDRHDLAEAVRRFRAAAGAGDLRAREALARLLWKHCGSEARHVLPLAVPAAEAAYPRAFAAPVADPADVTLVEWTGRLYLDEGDDFLAERWLRRAARLGHGNAAWWAGNRSDTPEHGDPQEAERMWTLAARRGVPWCGWLAGRAMVRRGAHAEAEPLLRTAYAARAEQEPLHEAAYWLGLALRGQGRTDEAAQWLRTAVDVHPHVLKGYTGFMRTSLFDPREPLAEVLYELGRDAEAQTLVEEILRAHPRHRIGALLTERRGRPAEPTSVA</sequence>
<dbReference type="InterPro" id="IPR011990">
    <property type="entry name" value="TPR-like_helical_dom_sf"/>
</dbReference>
<dbReference type="Gene3D" id="1.25.40.10">
    <property type="entry name" value="Tetratricopeptide repeat domain"/>
    <property type="match status" value="4"/>
</dbReference>
<proteinExistence type="predicted"/>
<dbReference type="PANTHER" id="PTHR11102">
    <property type="entry name" value="SEL-1-LIKE PROTEIN"/>
    <property type="match status" value="1"/>
</dbReference>
<dbReference type="PANTHER" id="PTHR11102:SF160">
    <property type="entry name" value="ERAD-ASSOCIATED E3 UBIQUITIN-PROTEIN LIGASE COMPONENT HRD3"/>
    <property type="match status" value="1"/>
</dbReference>
<dbReference type="Proteomes" id="UP000487268">
    <property type="component" value="Unassembled WGS sequence"/>
</dbReference>
<dbReference type="SMART" id="SM00671">
    <property type="entry name" value="SEL1"/>
    <property type="match status" value="3"/>
</dbReference>
<dbReference type="Pfam" id="PF13432">
    <property type="entry name" value="TPR_16"/>
    <property type="match status" value="2"/>
</dbReference>
<dbReference type="OrthoDB" id="4202450at2"/>
<gene>
    <name evidence="1" type="ORF">ACRB68_58360</name>
</gene>
<keyword evidence="2" id="KW-1185">Reference proteome</keyword>
<organism evidence="1 2">
    <name type="scientific">Actinomadura macrotermitis</name>
    <dbReference type="NCBI Taxonomy" id="2585200"/>
    <lineage>
        <taxon>Bacteria</taxon>
        <taxon>Bacillati</taxon>
        <taxon>Actinomycetota</taxon>
        <taxon>Actinomycetes</taxon>
        <taxon>Streptosporangiales</taxon>
        <taxon>Thermomonosporaceae</taxon>
        <taxon>Actinomadura</taxon>
    </lineage>
</organism>
<dbReference type="InterPro" id="IPR050767">
    <property type="entry name" value="Sel1_AlgK"/>
</dbReference>
<protein>
    <recommendedName>
        <fullName evidence="3">Tetratricopeptide repeat protein</fullName>
    </recommendedName>
</protein>
<dbReference type="AlphaFoldDB" id="A0A7K0C4J2"/>
<accession>A0A7K0C4J2</accession>
<dbReference type="InterPro" id="IPR006597">
    <property type="entry name" value="Sel1-like"/>
</dbReference>
<evidence type="ECO:0000313" key="1">
    <source>
        <dbReference type="EMBL" id="MQY07734.1"/>
    </source>
</evidence>
<reference evidence="1 2" key="1">
    <citation type="submission" date="2019-10" db="EMBL/GenBank/DDBJ databases">
        <title>Actinomadura rubteroloni sp. nov. and Actinomadura macrotermitis sp. nov., isolated from the gut of fungus growing-termite Macrotermes natalensis.</title>
        <authorList>
            <person name="Benndorf R."/>
            <person name="Martin K."/>
            <person name="Kuefner M."/>
            <person name="De Beer W."/>
            <person name="Kaster A.-K."/>
            <person name="Vollmers J."/>
            <person name="Poulsen M."/>
            <person name="Beemelmanns C."/>
        </authorList>
    </citation>
    <scope>NUCLEOTIDE SEQUENCE [LARGE SCALE GENOMIC DNA]</scope>
    <source>
        <strain evidence="1 2">RB68</strain>
    </source>
</reference>
<evidence type="ECO:0000313" key="2">
    <source>
        <dbReference type="Proteomes" id="UP000487268"/>
    </source>
</evidence>
<dbReference type="EMBL" id="WEGH01000004">
    <property type="protein sequence ID" value="MQY07734.1"/>
    <property type="molecule type" value="Genomic_DNA"/>
</dbReference>
<comment type="caution">
    <text evidence="1">The sequence shown here is derived from an EMBL/GenBank/DDBJ whole genome shotgun (WGS) entry which is preliminary data.</text>
</comment>
<dbReference type="SUPFAM" id="SSF81901">
    <property type="entry name" value="HCP-like"/>
    <property type="match status" value="3"/>
</dbReference>
<evidence type="ECO:0008006" key="3">
    <source>
        <dbReference type="Google" id="ProtNLM"/>
    </source>
</evidence>
<name>A0A7K0C4J2_9ACTN</name>
<dbReference type="SUPFAM" id="SSF48452">
    <property type="entry name" value="TPR-like"/>
    <property type="match status" value="1"/>
</dbReference>
<dbReference type="RefSeq" id="WP_153538173.1">
    <property type="nucleotide sequence ID" value="NZ_WEGH01000004.1"/>
</dbReference>